<dbReference type="RefSeq" id="WP_053231100.1">
    <property type="nucleotide sequence ID" value="NZ_CP011125.1"/>
</dbReference>
<dbReference type="Proteomes" id="UP000034883">
    <property type="component" value="Chromosome"/>
</dbReference>
<dbReference type="AlphaFoldDB" id="A0A0F6YGH1"/>
<protein>
    <submittedName>
        <fullName evidence="1">Uncharacterized protein</fullName>
    </submittedName>
</protein>
<dbReference type="KEGG" id="samy:DB32_000815"/>
<proteinExistence type="predicted"/>
<accession>A0A0F6YGH1</accession>
<dbReference type="EMBL" id="CP011125">
    <property type="protein sequence ID" value="AKF03666.1"/>
    <property type="molecule type" value="Genomic_DNA"/>
</dbReference>
<sequence length="337" mass="35854">MGVCGNYEDVVEIVAPGASTTVRQPPPIGYVPLGAGRYRFSVDIRGVGGAQARAEADFEFGAFSPSEIAEAHERALDASLEGCHWYPSYVQCVLEATSEAERATIVRALADRGPETLGAIVQALAYVDDVPTVRALLDDEQEALRLASSAALLRLRSAWLFPNLSARREDALALVTRAIASPGATSMPVLAAASETLEPILSVHDAWLARLGHEDEAVHIAWIARELAGAAWTSRLDEARRVAAIEALAGARERVAALREGALGAHLDHLVSVLDDPRATSSPPEFIPQELTGARGDASSAHCVDPGAIVTRTLEGCRSELWMRATVTATRVVAAER</sequence>
<evidence type="ECO:0000313" key="2">
    <source>
        <dbReference type="Proteomes" id="UP000034883"/>
    </source>
</evidence>
<reference evidence="1 2" key="1">
    <citation type="submission" date="2015-03" db="EMBL/GenBank/DDBJ databases">
        <title>Genome assembly of Sandaracinus amylolyticus DSM 53668.</title>
        <authorList>
            <person name="Sharma G."/>
            <person name="Subramanian S."/>
        </authorList>
    </citation>
    <scope>NUCLEOTIDE SEQUENCE [LARGE SCALE GENOMIC DNA]</scope>
    <source>
        <strain evidence="1 2">DSM 53668</strain>
    </source>
</reference>
<organism evidence="1 2">
    <name type="scientific">Sandaracinus amylolyticus</name>
    <dbReference type="NCBI Taxonomy" id="927083"/>
    <lineage>
        <taxon>Bacteria</taxon>
        <taxon>Pseudomonadati</taxon>
        <taxon>Myxococcota</taxon>
        <taxon>Polyangia</taxon>
        <taxon>Polyangiales</taxon>
        <taxon>Sandaracinaceae</taxon>
        <taxon>Sandaracinus</taxon>
    </lineage>
</organism>
<keyword evidence="2" id="KW-1185">Reference proteome</keyword>
<evidence type="ECO:0000313" key="1">
    <source>
        <dbReference type="EMBL" id="AKF03666.1"/>
    </source>
</evidence>
<gene>
    <name evidence="1" type="ORF">DB32_000815</name>
</gene>
<name>A0A0F6YGH1_9BACT</name>